<keyword evidence="2" id="KW-1185">Reference proteome</keyword>
<accession>A0A0P1B724</accession>
<evidence type="ECO:0000313" key="1">
    <source>
        <dbReference type="EMBL" id="CEG50380.1"/>
    </source>
</evidence>
<name>A0A0P1B724_PLAHL</name>
<sequence>MLILKQLGILSSAKLVVLDHPAITDDDATLICLGGSMRSLSKYSPIYSDTGCGSGECTKLQRFHINAALFARQKIQLSHMSSLFGHTEPSKKFQRASVHPTVSVDRLGDAF</sequence>
<dbReference type="RefSeq" id="XP_024586749.1">
    <property type="nucleotide sequence ID" value="XM_024721674.1"/>
</dbReference>
<evidence type="ECO:0000313" key="2">
    <source>
        <dbReference type="Proteomes" id="UP000054928"/>
    </source>
</evidence>
<dbReference type="GeneID" id="36403147"/>
<proteinExistence type="predicted"/>
<dbReference type="EMBL" id="CCYD01003105">
    <property type="protein sequence ID" value="CEG50380.1"/>
    <property type="molecule type" value="Genomic_DNA"/>
</dbReference>
<dbReference type="AlphaFoldDB" id="A0A0P1B724"/>
<reference evidence="2" key="1">
    <citation type="submission" date="2014-09" db="EMBL/GenBank/DDBJ databases">
        <authorList>
            <person name="Sharma Rahul"/>
            <person name="Thines Marco"/>
        </authorList>
    </citation>
    <scope>NUCLEOTIDE SEQUENCE [LARGE SCALE GENOMIC DNA]</scope>
</reference>
<organism evidence="1 2">
    <name type="scientific">Plasmopara halstedii</name>
    <name type="common">Downy mildew of sunflower</name>
    <dbReference type="NCBI Taxonomy" id="4781"/>
    <lineage>
        <taxon>Eukaryota</taxon>
        <taxon>Sar</taxon>
        <taxon>Stramenopiles</taxon>
        <taxon>Oomycota</taxon>
        <taxon>Peronosporomycetes</taxon>
        <taxon>Peronosporales</taxon>
        <taxon>Peronosporaceae</taxon>
        <taxon>Plasmopara</taxon>
    </lineage>
</organism>
<dbReference type="Proteomes" id="UP000054928">
    <property type="component" value="Unassembled WGS sequence"/>
</dbReference>
<protein>
    <submittedName>
        <fullName evidence="1">Uncharacterized protein</fullName>
    </submittedName>
</protein>